<protein>
    <submittedName>
        <fullName evidence="1">Uncharacterized protein</fullName>
    </submittedName>
</protein>
<reference evidence="1" key="1">
    <citation type="submission" date="2019-11" db="EMBL/GenBank/DDBJ databases">
        <authorList>
            <person name="Feng L."/>
        </authorList>
    </citation>
    <scope>NUCLEOTIDE SEQUENCE</scope>
    <source>
        <strain evidence="1">CintestinalisLFYP54</strain>
    </source>
</reference>
<organism evidence="1">
    <name type="scientific">Collinsella intestinalis</name>
    <dbReference type="NCBI Taxonomy" id="147207"/>
    <lineage>
        <taxon>Bacteria</taxon>
        <taxon>Bacillati</taxon>
        <taxon>Actinomycetota</taxon>
        <taxon>Coriobacteriia</taxon>
        <taxon>Coriobacteriales</taxon>
        <taxon>Coriobacteriaceae</taxon>
        <taxon>Collinsella</taxon>
    </lineage>
</organism>
<evidence type="ECO:0000313" key="1">
    <source>
        <dbReference type="EMBL" id="VYU03108.1"/>
    </source>
</evidence>
<sequence length="51" mass="5634">MGIEHKDISARISMPRYRALANVLFHLEPVEAYGTGIGGFEKVMGEGCPRK</sequence>
<dbReference type="EMBL" id="CACRTN010000014">
    <property type="protein sequence ID" value="VYU03108.1"/>
    <property type="molecule type" value="Genomic_DNA"/>
</dbReference>
<accession>A0A6N3BKC9</accession>
<proteinExistence type="predicted"/>
<gene>
    <name evidence="1" type="ORF">CILFYP54_00575</name>
</gene>
<dbReference type="AlphaFoldDB" id="A0A6N3BKC9"/>
<name>A0A6N3BKC9_9ACTN</name>